<keyword evidence="2" id="KW-0812">Transmembrane</keyword>
<dbReference type="AlphaFoldDB" id="A0A372G2B7"/>
<accession>A0A372G2B7</accession>
<evidence type="ECO:0000313" key="3">
    <source>
        <dbReference type="EMBL" id="RFS47034.1"/>
    </source>
</evidence>
<sequence>MSDRLTAYVRTYWPLALGHLTAAIVAFVATRFGVVIDSIVVYEIIAVVLTGLVYATGKTLEERTGDGRLARVARALGRILLSFGLDTGQPTYGQPPAEADYWPDGSYRQIRSTTTYPPGSSR</sequence>
<gene>
    <name evidence="3" type="ORF">D0Q02_07690</name>
</gene>
<feature type="region of interest" description="Disordered" evidence="1">
    <location>
        <begin position="88"/>
        <end position="122"/>
    </location>
</feature>
<evidence type="ECO:0000256" key="1">
    <source>
        <dbReference type="SAM" id="MobiDB-lite"/>
    </source>
</evidence>
<feature type="transmembrane region" description="Helical" evidence="2">
    <location>
        <begin position="12"/>
        <end position="33"/>
    </location>
</feature>
<organism evidence="3 4">
    <name type="scientific">Micromonospora craniellae</name>
    <dbReference type="NCBI Taxonomy" id="2294034"/>
    <lineage>
        <taxon>Bacteria</taxon>
        <taxon>Bacillati</taxon>
        <taxon>Actinomycetota</taxon>
        <taxon>Actinomycetes</taxon>
        <taxon>Micromonosporales</taxon>
        <taxon>Micromonosporaceae</taxon>
        <taxon>Micromonospora</taxon>
    </lineage>
</organism>
<dbReference type="EMBL" id="QVFU01000005">
    <property type="protein sequence ID" value="RFS47034.1"/>
    <property type="molecule type" value="Genomic_DNA"/>
</dbReference>
<name>A0A372G2B7_9ACTN</name>
<keyword evidence="4" id="KW-1185">Reference proteome</keyword>
<reference evidence="3 4" key="1">
    <citation type="submission" date="2018-08" db="EMBL/GenBank/DDBJ databases">
        <title>Verrucosispora craniellae sp. nov., isolated from a marine sponge in the South China Sea.</title>
        <authorList>
            <person name="Li L."/>
            <person name="Lin H.W."/>
        </authorList>
    </citation>
    <scope>NUCLEOTIDE SEQUENCE [LARGE SCALE GENOMIC DNA]</scope>
    <source>
        <strain evidence="3 4">LHW63014</strain>
    </source>
</reference>
<proteinExistence type="predicted"/>
<dbReference type="OrthoDB" id="9849298at2"/>
<dbReference type="RefSeq" id="WP_117227285.1">
    <property type="nucleotide sequence ID" value="NZ_CP061725.1"/>
</dbReference>
<evidence type="ECO:0000256" key="2">
    <source>
        <dbReference type="SAM" id="Phobius"/>
    </source>
</evidence>
<evidence type="ECO:0000313" key="4">
    <source>
        <dbReference type="Proteomes" id="UP000262621"/>
    </source>
</evidence>
<keyword evidence="2" id="KW-0472">Membrane</keyword>
<dbReference type="Proteomes" id="UP000262621">
    <property type="component" value="Unassembled WGS sequence"/>
</dbReference>
<protein>
    <submittedName>
        <fullName evidence="3">Uncharacterized protein</fullName>
    </submittedName>
</protein>
<feature type="transmembrane region" description="Helical" evidence="2">
    <location>
        <begin position="39"/>
        <end position="57"/>
    </location>
</feature>
<keyword evidence="2" id="KW-1133">Transmembrane helix</keyword>
<feature type="compositionally biased region" description="Polar residues" evidence="1">
    <location>
        <begin position="109"/>
        <end position="122"/>
    </location>
</feature>
<comment type="caution">
    <text evidence="3">The sequence shown here is derived from an EMBL/GenBank/DDBJ whole genome shotgun (WGS) entry which is preliminary data.</text>
</comment>